<dbReference type="GO" id="GO:0016987">
    <property type="term" value="F:sigma factor activity"/>
    <property type="evidence" value="ECO:0007669"/>
    <property type="project" value="UniProtKB-KW"/>
</dbReference>
<dbReference type="AlphaFoldDB" id="A0A7W8DP11"/>
<reference evidence="8 9" key="1">
    <citation type="submission" date="2020-08" db="EMBL/GenBank/DDBJ databases">
        <title>Genomic Encyclopedia of Type Strains, Phase IV (KMG-IV): sequencing the most valuable type-strain genomes for metagenomic binning, comparative biology and taxonomic classification.</title>
        <authorList>
            <person name="Goeker M."/>
        </authorList>
    </citation>
    <scope>NUCLEOTIDE SEQUENCE [LARGE SCALE GENOMIC DNA]</scope>
    <source>
        <strain evidence="8 9">DSM 12251</strain>
    </source>
</reference>
<evidence type="ECO:0000256" key="4">
    <source>
        <dbReference type="ARBA" id="ARBA00023125"/>
    </source>
</evidence>
<accession>A0A7W8DP11</accession>
<dbReference type="GO" id="GO:0003677">
    <property type="term" value="F:DNA binding"/>
    <property type="evidence" value="ECO:0007669"/>
    <property type="project" value="UniProtKB-KW"/>
</dbReference>
<dbReference type="SUPFAM" id="SSF88946">
    <property type="entry name" value="Sigma2 domain of RNA polymerase sigma factors"/>
    <property type="match status" value="1"/>
</dbReference>
<keyword evidence="5" id="KW-0804">Transcription</keyword>
<dbReference type="Proteomes" id="UP000534294">
    <property type="component" value="Unassembled WGS sequence"/>
</dbReference>
<feature type="domain" description="RNA polymerase sigma-70 region 4" evidence="7">
    <location>
        <begin position="132"/>
        <end position="180"/>
    </location>
</feature>
<dbReference type="InterPro" id="IPR036388">
    <property type="entry name" value="WH-like_DNA-bd_sf"/>
</dbReference>
<sequence>MKNFDDFTGDPQQSCLLLLSRAVAGDMEAATLLYPRSVPSLCAWLAQRLPHPLAEEVAHDTLLKILRTGVQPPQGESFLSWLHSVAWQLAVQRLREERERMQKEQEFGQHLQLMNVPAAEPVEQMKVLAASLAALPQRHRKLLRLYYFQKQTSKAIAKAQGRTRSAVAVQIHRICEQLRHETKSALHRTFQSPLPGSSQFN</sequence>
<dbReference type="InterPro" id="IPR013325">
    <property type="entry name" value="RNA_pol_sigma_r2"/>
</dbReference>
<keyword evidence="4" id="KW-0238">DNA-binding</keyword>
<evidence type="ECO:0000313" key="9">
    <source>
        <dbReference type="Proteomes" id="UP000534294"/>
    </source>
</evidence>
<evidence type="ECO:0000259" key="6">
    <source>
        <dbReference type="Pfam" id="PF04542"/>
    </source>
</evidence>
<dbReference type="Pfam" id="PF04542">
    <property type="entry name" value="Sigma70_r2"/>
    <property type="match status" value="1"/>
</dbReference>
<dbReference type="SUPFAM" id="SSF88659">
    <property type="entry name" value="Sigma3 and sigma4 domains of RNA polymerase sigma factors"/>
    <property type="match status" value="1"/>
</dbReference>
<dbReference type="InterPro" id="IPR039425">
    <property type="entry name" value="RNA_pol_sigma-70-like"/>
</dbReference>
<dbReference type="NCBIfam" id="TIGR02937">
    <property type="entry name" value="sigma70-ECF"/>
    <property type="match status" value="1"/>
</dbReference>
<gene>
    <name evidence="8" type="ORF">HNQ64_000884</name>
</gene>
<dbReference type="Gene3D" id="1.10.1740.10">
    <property type="match status" value="1"/>
</dbReference>
<dbReference type="Pfam" id="PF04545">
    <property type="entry name" value="Sigma70_r4"/>
    <property type="match status" value="1"/>
</dbReference>
<evidence type="ECO:0000256" key="3">
    <source>
        <dbReference type="ARBA" id="ARBA00023082"/>
    </source>
</evidence>
<keyword evidence="3" id="KW-0731">Sigma factor</keyword>
<dbReference type="RefSeq" id="WP_184205704.1">
    <property type="nucleotide sequence ID" value="NZ_JACHIF010000001.1"/>
</dbReference>
<dbReference type="InterPro" id="IPR013324">
    <property type="entry name" value="RNA_pol_sigma_r3/r4-like"/>
</dbReference>
<evidence type="ECO:0000313" key="8">
    <source>
        <dbReference type="EMBL" id="MBB5036650.1"/>
    </source>
</evidence>
<name>A0A7W8DP11_9BACT</name>
<comment type="caution">
    <text evidence="8">The sequence shown here is derived from an EMBL/GenBank/DDBJ whole genome shotgun (WGS) entry which is preliminary data.</text>
</comment>
<evidence type="ECO:0000256" key="1">
    <source>
        <dbReference type="ARBA" id="ARBA00010641"/>
    </source>
</evidence>
<dbReference type="Gene3D" id="1.10.10.10">
    <property type="entry name" value="Winged helix-like DNA-binding domain superfamily/Winged helix DNA-binding domain"/>
    <property type="match status" value="1"/>
</dbReference>
<dbReference type="EMBL" id="JACHIF010000001">
    <property type="protein sequence ID" value="MBB5036650.1"/>
    <property type="molecule type" value="Genomic_DNA"/>
</dbReference>
<organism evidence="8 9">
    <name type="scientific">Prosthecobacter dejongeii</name>
    <dbReference type="NCBI Taxonomy" id="48465"/>
    <lineage>
        <taxon>Bacteria</taxon>
        <taxon>Pseudomonadati</taxon>
        <taxon>Verrucomicrobiota</taxon>
        <taxon>Verrucomicrobiia</taxon>
        <taxon>Verrucomicrobiales</taxon>
        <taxon>Verrucomicrobiaceae</taxon>
        <taxon>Prosthecobacter</taxon>
    </lineage>
</organism>
<dbReference type="GO" id="GO:0006352">
    <property type="term" value="P:DNA-templated transcription initiation"/>
    <property type="evidence" value="ECO:0007669"/>
    <property type="project" value="InterPro"/>
</dbReference>
<evidence type="ECO:0000259" key="7">
    <source>
        <dbReference type="Pfam" id="PF04545"/>
    </source>
</evidence>
<dbReference type="PANTHER" id="PTHR43133:SF8">
    <property type="entry name" value="RNA POLYMERASE SIGMA FACTOR HI_1459-RELATED"/>
    <property type="match status" value="1"/>
</dbReference>
<proteinExistence type="inferred from homology"/>
<dbReference type="InterPro" id="IPR014284">
    <property type="entry name" value="RNA_pol_sigma-70_dom"/>
</dbReference>
<protein>
    <submittedName>
        <fullName evidence="8">RNA polymerase sigma factor (Sigma-70 family)</fullName>
    </submittedName>
</protein>
<dbReference type="PANTHER" id="PTHR43133">
    <property type="entry name" value="RNA POLYMERASE ECF-TYPE SIGMA FACTO"/>
    <property type="match status" value="1"/>
</dbReference>
<comment type="similarity">
    <text evidence="1">Belongs to the sigma-70 factor family. ECF subfamily.</text>
</comment>
<evidence type="ECO:0000256" key="2">
    <source>
        <dbReference type="ARBA" id="ARBA00023015"/>
    </source>
</evidence>
<keyword evidence="2" id="KW-0805">Transcription regulation</keyword>
<dbReference type="InterPro" id="IPR007630">
    <property type="entry name" value="RNA_pol_sigma70_r4"/>
</dbReference>
<keyword evidence="9" id="KW-1185">Reference proteome</keyword>
<feature type="domain" description="RNA polymerase sigma-70 region 2" evidence="6">
    <location>
        <begin position="36"/>
        <end position="98"/>
    </location>
</feature>
<evidence type="ECO:0000256" key="5">
    <source>
        <dbReference type="ARBA" id="ARBA00023163"/>
    </source>
</evidence>
<dbReference type="InterPro" id="IPR007627">
    <property type="entry name" value="RNA_pol_sigma70_r2"/>
</dbReference>